<sequence length="84" mass="9576">MSEIAFSKEEREEIVAAIQIYLRDELELDASAFDAGFLLDFFTEKIGGAYYNRGLYYAQALLSKRMDDIGEAIVGLEKPVDFRK</sequence>
<dbReference type="Pfam" id="PF09932">
    <property type="entry name" value="DUF2164"/>
    <property type="match status" value="1"/>
</dbReference>
<dbReference type="RefSeq" id="WP_379880891.1">
    <property type="nucleotide sequence ID" value="NZ_JBHPON010000003.1"/>
</dbReference>
<keyword evidence="2" id="KW-1185">Reference proteome</keyword>
<evidence type="ECO:0000313" key="2">
    <source>
        <dbReference type="Proteomes" id="UP001596116"/>
    </source>
</evidence>
<name>A0ABW1L084_9PROT</name>
<comment type="caution">
    <text evidence="1">The sequence shown here is derived from an EMBL/GenBank/DDBJ whole genome shotgun (WGS) entry which is preliminary data.</text>
</comment>
<evidence type="ECO:0000313" key="1">
    <source>
        <dbReference type="EMBL" id="MFC6037720.1"/>
    </source>
</evidence>
<protein>
    <submittedName>
        <fullName evidence="1">DUF2164 domain-containing protein</fullName>
    </submittedName>
</protein>
<dbReference type="Proteomes" id="UP001596116">
    <property type="component" value="Unassembled WGS sequence"/>
</dbReference>
<dbReference type="InterPro" id="IPR018680">
    <property type="entry name" value="DUF2164"/>
</dbReference>
<gene>
    <name evidence="1" type="ORF">ACFMB1_19360</name>
</gene>
<dbReference type="EMBL" id="JBHPON010000003">
    <property type="protein sequence ID" value="MFC6037720.1"/>
    <property type="molecule type" value="Genomic_DNA"/>
</dbReference>
<reference evidence="1 2" key="1">
    <citation type="submission" date="2024-09" db="EMBL/GenBank/DDBJ databases">
        <authorList>
            <person name="Zhang Z.-H."/>
        </authorList>
    </citation>
    <scope>NUCLEOTIDE SEQUENCE [LARGE SCALE GENOMIC DNA]</scope>
    <source>
        <strain evidence="1 2">HHTR114</strain>
    </source>
</reference>
<organism evidence="1 2">
    <name type="scientific">Hyphococcus aureus</name>
    <dbReference type="NCBI Taxonomy" id="2666033"/>
    <lineage>
        <taxon>Bacteria</taxon>
        <taxon>Pseudomonadati</taxon>
        <taxon>Pseudomonadota</taxon>
        <taxon>Alphaproteobacteria</taxon>
        <taxon>Parvularculales</taxon>
        <taxon>Parvularculaceae</taxon>
        <taxon>Hyphococcus</taxon>
    </lineage>
</organism>
<accession>A0ABW1L084</accession>
<proteinExistence type="predicted"/>